<keyword evidence="3" id="KW-1015">Disulfide bond</keyword>
<dbReference type="AlphaFoldDB" id="A0A6P5A5G8"/>
<dbReference type="InterPro" id="IPR016186">
    <property type="entry name" value="C-type_lectin-like/link_sf"/>
</dbReference>
<dbReference type="InterPro" id="IPR000538">
    <property type="entry name" value="Link_dom"/>
</dbReference>
<dbReference type="Gene3D" id="3.10.100.10">
    <property type="entry name" value="Mannose-Binding Protein A, subunit A"/>
    <property type="match status" value="1"/>
</dbReference>
<dbReference type="KEGG" id="bbel:109483007"/>
<dbReference type="GO" id="GO:0005540">
    <property type="term" value="F:hyaluronic acid binding"/>
    <property type="evidence" value="ECO:0007669"/>
    <property type="project" value="InterPro"/>
</dbReference>
<keyword evidence="2" id="KW-0472">Membrane</keyword>
<evidence type="ECO:0000259" key="6">
    <source>
        <dbReference type="PROSITE" id="PS50963"/>
    </source>
</evidence>
<dbReference type="PROSITE" id="PS50963">
    <property type="entry name" value="LINK_2"/>
    <property type="match status" value="1"/>
</dbReference>
<reference evidence="8" key="1">
    <citation type="submission" date="2025-08" db="UniProtKB">
        <authorList>
            <consortium name="RefSeq"/>
        </authorList>
    </citation>
    <scope>IDENTIFICATION</scope>
    <source>
        <tissue evidence="8">Gonad</tissue>
    </source>
</reference>
<evidence type="ECO:0000256" key="1">
    <source>
        <dbReference type="ARBA" id="ARBA00004370"/>
    </source>
</evidence>
<keyword evidence="7" id="KW-1185">Reference proteome</keyword>
<dbReference type="InterPro" id="IPR016187">
    <property type="entry name" value="CTDL_fold"/>
</dbReference>
<name>A0A6P5A5G8_BRABE</name>
<dbReference type="Pfam" id="PF00193">
    <property type="entry name" value="Xlink"/>
    <property type="match status" value="1"/>
</dbReference>
<feature type="non-terminal residue" evidence="8">
    <location>
        <position position="1"/>
    </location>
</feature>
<organism evidence="7 8">
    <name type="scientific">Branchiostoma belcheri</name>
    <name type="common">Amphioxus</name>
    <dbReference type="NCBI Taxonomy" id="7741"/>
    <lineage>
        <taxon>Eukaryota</taxon>
        <taxon>Metazoa</taxon>
        <taxon>Chordata</taxon>
        <taxon>Cephalochordata</taxon>
        <taxon>Leptocardii</taxon>
        <taxon>Amphioxiformes</taxon>
        <taxon>Branchiostomatidae</taxon>
        <taxon>Branchiostoma</taxon>
    </lineage>
</organism>
<dbReference type="RefSeq" id="XP_019641524.1">
    <property type="nucleotide sequence ID" value="XM_019785965.1"/>
</dbReference>
<dbReference type="GO" id="GO:0016020">
    <property type="term" value="C:membrane"/>
    <property type="evidence" value="ECO:0007669"/>
    <property type="project" value="UniProtKB-SubCell"/>
</dbReference>
<dbReference type="GO" id="GO:0007155">
    <property type="term" value="P:cell adhesion"/>
    <property type="evidence" value="ECO:0007669"/>
    <property type="project" value="InterPro"/>
</dbReference>
<keyword evidence="5" id="KW-0175">Coiled coil</keyword>
<evidence type="ECO:0000256" key="2">
    <source>
        <dbReference type="ARBA" id="ARBA00023136"/>
    </source>
</evidence>
<evidence type="ECO:0000256" key="4">
    <source>
        <dbReference type="ARBA" id="ARBA00023180"/>
    </source>
</evidence>
<evidence type="ECO:0000256" key="5">
    <source>
        <dbReference type="SAM" id="Coils"/>
    </source>
</evidence>
<comment type="subcellular location">
    <subcellularLocation>
        <location evidence="1">Membrane</location>
    </subcellularLocation>
</comment>
<protein>
    <submittedName>
        <fullName evidence="8">Hyaluronan and proteoglycan link protein 3-like</fullName>
    </submittedName>
</protein>
<sequence>TCTNSNHALPSVDRVSTLEEQLAQERTIRAELEGRFNGLQEELAHVQNTSAQQNGLSGKLKNDLCSATPKLGRLFQVKSPAGDYKYDLDEARHACAEQDATLASYDQLYQAWKDGLGYCLCGWLSDETARYPTQIPSPGCGVVGINDCGWLTQYNAWCFRALSFCD</sequence>
<feature type="coiled-coil region" evidence="5">
    <location>
        <begin position="15"/>
        <end position="49"/>
    </location>
</feature>
<dbReference type="GeneID" id="109483007"/>
<proteinExistence type="predicted"/>
<dbReference type="Proteomes" id="UP000515135">
    <property type="component" value="Unplaced"/>
</dbReference>
<dbReference type="OrthoDB" id="5359219at2759"/>
<dbReference type="PROSITE" id="PS01241">
    <property type="entry name" value="LINK_1"/>
    <property type="match status" value="1"/>
</dbReference>
<evidence type="ECO:0000256" key="3">
    <source>
        <dbReference type="ARBA" id="ARBA00023157"/>
    </source>
</evidence>
<evidence type="ECO:0000313" key="7">
    <source>
        <dbReference type="Proteomes" id="UP000515135"/>
    </source>
</evidence>
<accession>A0A6P5A5G8</accession>
<dbReference type="PANTHER" id="PTHR24038">
    <property type="entry name" value="STABILIN"/>
    <property type="match status" value="1"/>
</dbReference>
<keyword evidence="4" id="KW-0325">Glycoprotein</keyword>
<feature type="domain" description="Link" evidence="6">
    <location>
        <begin position="73"/>
        <end position="160"/>
    </location>
</feature>
<dbReference type="PRINTS" id="PR01265">
    <property type="entry name" value="LINKMODULE"/>
</dbReference>
<evidence type="ECO:0000313" key="8">
    <source>
        <dbReference type="RefSeq" id="XP_019641524.1"/>
    </source>
</evidence>
<gene>
    <name evidence="8" type="primary">LOC109483007</name>
</gene>
<dbReference type="SUPFAM" id="SSF56436">
    <property type="entry name" value="C-type lectin-like"/>
    <property type="match status" value="1"/>
</dbReference>
<dbReference type="PANTHER" id="PTHR24038:SF11">
    <property type="entry name" value="INTEGRIN BETA-LIKE PROTEIN E"/>
    <property type="match status" value="1"/>
</dbReference>
<dbReference type="SMART" id="SM00445">
    <property type="entry name" value="LINK"/>
    <property type="match status" value="1"/>
</dbReference>